<feature type="compositionally biased region" description="Basic and acidic residues" evidence="2">
    <location>
        <begin position="1"/>
        <end position="12"/>
    </location>
</feature>
<keyword evidence="1" id="KW-0175">Coiled coil</keyword>
<evidence type="ECO:0000313" key="3">
    <source>
        <dbReference type="EnsemblMetazoa" id="XP_050518343.1"/>
    </source>
</evidence>
<reference evidence="3" key="1">
    <citation type="submission" date="2025-05" db="UniProtKB">
        <authorList>
            <consortium name="EnsemblMetazoa"/>
        </authorList>
    </citation>
    <scope>IDENTIFICATION</scope>
</reference>
<organism evidence="3 4">
    <name type="scientific">Diabrotica virgifera virgifera</name>
    <name type="common">western corn rootworm</name>
    <dbReference type="NCBI Taxonomy" id="50390"/>
    <lineage>
        <taxon>Eukaryota</taxon>
        <taxon>Metazoa</taxon>
        <taxon>Ecdysozoa</taxon>
        <taxon>Arthropoda</taxon>
        <taxon>Hexapoda</taxon>
        <taxon>Insecta</taxon>
        <taxon>Pterygota</taxon>
        <taxon>Neoptera</taxon>
        <taxon>Endopterygota</taxon>
        <taxon>Coleoptera</taxon>
        <taxon>Polyphaga</taxon>
        <taxon>Cucujiformia</taxon>
        <taxon>Chrysomeloidea</taxon>
        <taxon>Chrysomelidae</taxon>
        <taxon>Galerucinae</taxon>
        <taxon>Diabroticina</taxon>
        <taxon>Diabroticites</taxon>
        <taxon>Diabrotica</taxon>
    </lineage>
</organism>
<dbReference type="RefSeq" id="XP_050518343.1">
    <property type="nucleotide sequence ID" value="XM_050662386.1"/>
</dbReference>
<dbReference type="Proteomes" id="UP001652700">
    <property type="component" value="Unplaced"/>
</dbReference>
<dbReference type="GeneID" id="126892740"/>
<sequence length="148" mass="17501">MDRYLENKKCLDSDETTDDGTKRRTRDEGSDNEEERSTKSRKLSKTSSKTIDNHDETKLDKLIDMMNILASDIKEIRRKQNRSNEAIERLIADNQTLREENKDLKKENMEIKKELNEVKETIEFMEKQRRKNNVVMSGLAIRTYDQSV</sequence>
<dbReference type="EnsemblMetazoa" id="XM_050662386.1">
    <property type="protein sequence ID" value="XP_050518343.1"/>
    <property type="gene ID" value="LOC126892740"/>
</dbReference>
<feature type="compositionally biased region" description="Basic and acidic residues" evidence="2">
    <location>
        <begin position="19"/>
        <end position="29"/>
    </location>
</feature>
<dbReference type="Gene3D" id="1.20.5.340">
    <property type="match status" value="1"/>
</dbReference>
<evidence type="ECO:0000256" key="2">
    <source>
        <dbReference type="SAM" id="MobiDB-lite"/>
    </source>
</evidence>
<feature type="coiled-coil region" evidence="1">
    <location>
        <begin position="59"/>
        <end position="128"/>
    </location>
</feature>
<accession>A0ABM5L7C5</accession>
<evidence type="ECO:0000256" key="1">
    <source>
        <dbReference type="SAM" id="Coils"/>
    </source>
</evidence>
<protein>
    <submittedName>
        <fullName evidence="3">Uncharacterized protein</fullName>
    </submittedName>
</protein>
<feature type="region of interest" description="Disordered" evidence="2">
    <location>
        <begin position="1"/>
        <end position="54"/>
    </location>
</feature>
<keyword evidence="4" id="KW-1185">Reference proteome</keyword>
<evidence type="ECO:0000313" key="4">
    <source>
        <dbReference type="Proteomes" id="UP001652700"/>
    </source>
</evidence>
<name>A0ABM5L7C5_DIAVI</name>
<proteinExistence type="predicted"/>